<dbReference type="AlphaFoldDB" id="A0A6G7VH29"/>
<feature type="compositionally biased region" description="Basic and acidic residues" evidence="1">
    <location>
        <begin position="8"/>
        <end position="21"/>
    </location>
</feature>
<dbReference type="PANTHER" id="PTHR33408:SF2">
    <property type="entry name" value="TRANSPOSASE DDE DOMAIN-CONTAINING PROTEIN"/>
    <property type="match status" value="1"/>
</dbReference>
<reference evidence="4" key="1">
    <citation type="submission" date="2020-01" db="EMBL/GenBank/DDBJ databases">
        <title>Caldichromatium gen. nov., sp. nov., a thermophilic purple sulfur bacterium member of the family Chromatiaceae isolated from Nakabusa hot spring, Japan.</title>
        <authorList>
            <person name="Saini M.K."/>
            <person name="Hanada S."/>
            <person name="Tank M."/>
        </authorList>
    </citation>
    <scope>NUCLEOTIDE SEQUENCE [LARGE SCALE GENOMIC DNA]</scope>
    <source>
        <strain evidence="4">No.7</strain>
    </source>
</reference>
<evidence type="ECO:0000313" key="3">
    <source>
        <dbReference type="EMBL" id="QIK39252.1"/>
    </source>
</evidence>
<accession>A0A6G7VH29</accession>
<dbReference type="InterPro" id="IPR025668">
    <property type="entry name" value="Tnp_DDE_dom"/>
</dbReference>
<evidence type="ECO:0000256" key="1">
    <source>
        <dbReference type="SAM" id="MobiDB-lite"/>
    </source>
</evidence>
<evidence type="ECO:0000259" key="2">
    <source>
        <dbReference type="Pfam" id="PF13751"/>
    </source>
</evidence>
<dbReference type="PANTHER" id="PTHR33408">
    <property type="entry name" value="TRANSPOSASE"/>
    <property type="match status" value="1"/>
</dbReference>
<proteinExistence type="predicted"/>
<name>A0A6G7VH29_9GAMM</name>
<protein>
    <recommendedName>
        <fullName evidence="2">Transposase DDE domain-containing protein</fullName>
    </recommendedName>
</protein>
<dbReference type="Proteomes" id="UP000502699">
    <property type="component" value="Chromosome"/>
</dbReference>
<evidence type="ECO:0000313" key="4">
    <source>
        <dbReference type="Proteomes" id="UP000502699"/>
    </source>
</evidence>
<feature type="compositionally biased region" description="Basic residues" evidence="1">
    <location>
        <begin position="26"/>
        <end position="37"/>
    </location>
</feature>
<gene>
    <name evidence="3" type="ORF">GWK36_13085</name>
</gene>
<feature type="region of interest" description="Disordered" evidence="1">
    <location>
        <begin position="1"/>
        <end position="49"/>
    </location>
</feature>
<feature type="domain" description="Transposase DDE" evidence="2">
    <location>
        <begin position="52"/>
        <end position="164"/>
    </location>
</feature>
<dbReference type="EMBL" id="CP048029">
    <property type="protein sequence ID" value="QIK39252.1"/>
    <property type="molecule type" value="Genomic_DNA"/>
</dbReference>
<dbReference type="Pfam" id="PF13751">
    <property type="entry name" value="DDE_Tnp_1_6"/>
    <property type="match status" value="1"/>
</dbReference>
<dbReference type="KEGG" id="cjap:GWK36_13085"/>
<sequence length="255" mass="28304">MQTLQLRPDGHAAHLPRKPDPPRQPGAHHSRSGRKAHGPFGLRPALQQRRNRRNRYRIYDVYHARPQDCAACPLRERCLSKPSASRRYLSVSTTQPPNLLDEMKAKIDSPEGKKIYARRLAMVEPVFANICVHKHMNRFTLRSKAKVDVQWRLYALVHNIGKICVFWWAEVASKGERISLAGPVSALKRGSAGGQKPLHPRQKGFFDSFVGQTGMRSLADGDLVAVICGRCAGECPLVQCLPLTAASISANSSAS</sequence>
<keyword evidence="4" id="KW-1185">Reference proteome</keyword>
<organism evidence="3 4">
    <name type="scientific">Caldichromatium japonicum</name>
    <dbReference type="NCBI Taxonomy" id="2699430"/>
    <lineage>
        <taxon>Bacteria</taxon>
        <taxon>Pseudomonadati</taxon>
        <taxon>Pseudomonadota</taxon>
        <taxon>Gammaproteobacteria</taxon>
        <taxon>Chromatiales</taxon>
        <taxon>Chromatiaceae</taxon>
        <taxon>Caldichromatium</taxon>
    </lineage>
</organism>